<dbReference type="PANTHER" id="PTHR37251">
    <property type="entry name" value="MITOCHONDRIAL IMPORT RECEPTOR SUBUNIT TOM5 HOMOLOG"/>
    <property type="match status" value="1"/>
</dbReference>
<keyword evidence="2" id="KW-1185">Reference proteome</keyword>
<evidence type="ECO:0008006" key="3">
    <source>
        <dbReference type="Google" id="ProtNLM"/>
    </source>
</evidence>
<comment type="caution">
    <text evidence="1">The sequence shown here is derived from an EMBL/GenBank/DDBJ whole genome shotgun (WGS) entry which is preliminary data.</text>
</comment>
<organism evidence="1 2">
    <name type="scientific">Saponaria officinalis</name>
    <name type="common">Common soapwort</name>
    <name type="synonym">Lychnis saponaria</name>
    <dbReference type="NCBI Taxonomy" id="3572"/>
    <lineage>
        <taxon>Eukaryota</taxon>
        <taxon>Viridiplantae</taxon>
        <taxon>Streptophyta</taxon>
        <taxon>Embryophyta</taxon>
        <taxon>Tracheophyta</taxon>
        <taxon>Spermatophyta</taxon>
        <taxon>Magnoliopsida</taxon>
        <taxon>eudicotyledons</taxon>
        <taxon>Gunneridae</taxon>
        <taxon>Pentapetalae</taxon>
        <taxon>Caryophyllales</taxon>
        <taxon>Caryophyllaceae</taxon>
        <taxon>Caryophylleae</taxon>
        <taxon>Saponaria</taxon>
    </lineage>
</organism>
<gene>
    <name evidence="1" type="ORF">RND81_13G109700</name>
</gene>
<dbReference type="Proteomes" id="UP001443914">
    <property type="component" value="Unassembled WGS sequence"/>
</dbReference>
<sequence>MADFPISLDKLKRIWHSEVHDPQKWSSNMRILRAAGIFVGSIVVMRNFGELLVNEST</sequence>
<dbReference type="EMBL" id="JBDFQZ010000013">
    <property type="protein sequence ID" value="KAK9669109.1"/>
    <property type="molecule type" value="Genomic_DNA"/>
</dbReference>
<proteinExistence type="predicted"/>
<name>A0AAW1H120_SAPOF</name>
<dbReference type="InterPro" id="IPR034553">
    <property type="entry name" value="TOM5_viridi"/>
</dbReference>
<evidence type="ECO:0000313" key="1">
    <source>
        <dbReference type="EMBL" id="KAK9669109.1"/>
    </source>
</evidence>
<dbReference type="PANTHER" id="PTHR37251:SF1">
    <property type="entry name" value="MITOCHONDRIAL IMPORT RECEPTOR SUBUNIT TOM5 HOMOLOG"/>
    <property type="match status" value="1"/>
</dbReference>
<accession>A0AAW1H120</accession>
<dbReference type="GO" id="GO:0005742">
    <property type="term" value="C:mitochondrial outer membrane translocase complex"/>
    <property type="evidence" value="ECO:0007669"/>
    <property type="project" value="InterPro"/>
</dbReference>
<dbReference type="AlphaFoldDB" id="A0AAW1H120"/>
<protein>
    <recommendedName>
        <fullName evidence="3">Mitochondrial import receptor subunit TOM5 homolog</fullName>
    </recommendedName>
</protein>
<evidence type="ECO:0000313" key="2">
    <source>
        <dbReference type="Proteomes" id="UP001443914"/>
    </source>
</evidence>
<reference evidence="1" key="1">
    <citation type="submission" date="2024-03" db="EMBL/GenBank/DDBJ databases">
        <title>WGS assembly of Saponaria officinalis var. Norfolk2.</title>
        <authorList>
            <person name="Jenkins J."/>
            <person name="Shu S."/>
            <person name="Grimwood J."/>
            <person name="Barry K."/>
            <person name="Goodstein D."/>
            <person name="Schmutz J."/>
            <person name="Leebens-Mack J."/>
            <person name="Osbourn A."/>
        </authorList>
    </citation>
    <scope>NUCLEOTIDE SEQUENCE [LARGE SCALE GENOMIC DNA]</scope>
    <source>
        <strain evidence="1">JIC</strain>
    </source>
</reference>